<proteinExistence type="predicted"/>
<name>A0A238D373_THIDL</name>
<dbReference type="EMBL" id="FLMQ01000055">
    <property type="protein sequence ID" value="SBP87703.1"/>
    <property type="molecule type" value="Genomic_DNA"/>
</dbReference>
<dbReference type="Proteomes" id="UP000214566">
    <property type="component" value="Unassembled WGS sequence"/>
</dbReference>
<reference evidence="1 2" key="1">
    <citation type="submission" date="2016-06" db="EMBL/GenBank/DDBJ databases">
        <authorList>
            <person name="Kjaerup R.B."/>
            <person name="Dalgaard T.S."/>
            <person name="Juul-Madsen H.R."/>
        </authorList>
    </citation>
    <scope>NUCLEOTIDE SEQUENCE [LARGE SCALE GENOMIC DNA]</scope>
    <source>
        <strain evidence="1 2">DSM 16361</strain>
    </source>
</reference>
<dbReference type="AlphaFoldDB" id="A0A238D373"/>
<accession>A0A238D373</accession>
<organism evidence="1 2">
    <name type="scientific">Thiomonas delicata</name>
    <name type="common">Thiomonas cuprina</name>
    <dbReference type="NCBI Taxonomy" id="364030"/>
    <lineage>
        <taxon>Bacteria</taxon>
        <taxon>Pseudomonadati</taxon>
        <taxon>Pseudomonadota</taxon>
        <taxon>Betaproteobacteria</taxon>
        <taxon>Burkholderiales</taxon>
        <taxon>Thiomonas</taxon>
    </lineage>
</organism>
<keyword evidence="2" id="KW-1185">Reference proteome</keyword>
<sequence length="139" mass="15080">MLLLCAQADVSPVHQRQISLRQTQTPGSRFPPAQPRPACAGINTFAGLAKIAAALTQGAADIAARACATVRKFAIQQLIQRRLIRRVPLRLPPNWSVGQQSTSSELPQNFRIGPSLATWRVDIFDTHQPAPSVDPGIEP</sequence>
<evidence type="ECO:0000313" key="2">
    <source>
        <dbReference type="Proteomes" id="UP000214566"/>
    </source>
</evidence>
<evidence type="ECO:0000313" key="1">
    <source>
        <dbReference type="EMBL" id="SBP87703.1"/>
    </source>
</evidence>
<protein>
    <submittedName>
        <fullName evidence="1">Uncharacterized protein</fullName>
    </submittedName>
</protein>
<gene>
    <name evidence="1" type="ORF">THIARS_60416</name>
</gene>